<dbReference type="OMA" id="KIGESAC"/>
<evidence type="ECO:0000313" key="3">
    <source>
        <dbReference type="Proteomes" id="UP000000768"/>
    </source>
</evidence>
<reference evidence="3" key="2">
    <citation type="journal article" date="2018" name="Plant J.">
        <title>The Sorghum bicolor reference genome: improved assembly, gene annotations, a transcriptome atlas, and signatures of genome organization.</title>
        <authorList>
            <person name="McCormick R.F."/>
            <person name="Truong S.K."/>
            <person name="Sreedasyam A."/>
            <person name="Jenkins J."/>
            <person name="Shu S."/>
            <person name="Sims D."/>
            <person name="Kennedy M."/>
            <person name="Amirebrahimi M."/>
            <person name="Weers B.D."/>
            <person name="McKinley B."/>
            <person name="Mattison A."/>
            <person name="Morishige D.T."/>
            <person name="Grimwood J."/>
            <person name="Schmutz J."/>
            <person name="Mullet J.E."/>
        </authorList>
    </citation>
    <scope>NUCLEOTIDE SEQUENCE [LARGE SCALE GENOMIC DNA]</scope>
    <source>
        <strain evidence="3">cv. BTx623</strain>
    </source>
</reference>
<name>A0A1B6QQL6_SORBI</name>
<dbReference type="Gramene" id="KXG40212">
    <property type="protein sequence ID" value="KXG40212"/>
    <property type="gene ID" value="SORBI_3001G509400"/>
</dbReference>
<feature type="region of interest" description="Disordered" evidence="1">
    <location>
        <begin position="1"/>
        <end position="29"/>
    </location>
</feature>
<dbReference type="AlphaFoldDB" id="A0A1B6QQL6"/>
<dbReference type="PANTHER" id="PTHR33075">
    <property type="entry name" value="OS02G0499800 PROTEIN"/>
    <property type="match status" value="1"/>
</dbReference>
<keyword evidence="3" id="KW-1185">Reference proteome</keyword>
<accession>A0A1B6QQL6</accession>
<dbReference type="EMBL" id="CM000760">
    <property type="protein sequence ID" value="KXG40212.1"/>
    <property type="molecule type" value="Genomic_DNA"/>
</dbReference>
<feature type="compositionally biased region" description="Acidic residues" evidence="1">
    <location>
        <begin position="1"/>
        <end position="12"/>
    </location>
</feature>
<evidence type="ECO:0000313" key="2">
    <source>
        <dbReference type="EMBL" id="KXG40212.1"/>
    </source>
</evidence>
<protein>
    <submittedName>
        <fullName evidence="2">Uncharacterized protein</fullName>
    </submittedName>
</protein>
<dbReference type="Proteomes" id="UP000000768">
    <property type="component" value="Chromosome 1"/>
</dbReference>
<dbReference type="PANTHER" id="PTHR33075:SF7">
    <property type="entry name" value="OS02G0303350 PROTEIN"/>
    <property type="match status" value="1"/>
</dbReference>
<proteinExistence type="predicted"/>
<evidence type="ECO:0000256" key="1">
    <source>
        <dbReference type="SAM" id="MobiDB-lite"/>
    </source>
</evidence>
<reference evidence="2 3" key="1">
    <citation type="journal article" date="2009" name="Nature">
        <title>The Sorghum bicolor genome and the diversification of grasses.</title>
        <authorList>
            <person name="Paterson A.H."/>
            <person name="Bowers J.E."/>
            <person name="Bruggmann R."/>
            <person name="Dubchak I."/>
            <person name="Grimwood J."/>
            <person name="Gundlach H."/>
            <person name="Haberer G."/>
            <person name="Hellsten U."/>
            <person name="Mitros T."/>
            <person name="Poliakov A."/>
            <person name="Schmutz J."/>
            <person name="Spannagl M."/>
            <person name="Tang H."/>
            <person name="Wang X."/>
            <person name="Wicker T."/>
            <person name="Bharti A.K."/>
            <person name="Chapman J."/>
            <person name="Feltus F.A."/>
            <person name="Gowik U."/>
            <person name="Grigoriev I.V."/>
            <person name="Lyons E."/>
            <person name="Maher C.A."/>
            <person name="Martis M."/>
            <person name="Narechania A."/>
            <person name="Otillar R.P."/>
            <person name="Penning B.W."/>
            <person name="Salamov A.A."/>
            <person name="Wang Y."/>
            <person name="Zhang L."/>
            <person name="Carpita N.C."/>
            <person name="Freeling M."/>
            <person name="Gingle A.R."/>
            <person name="Hash C.T."/>
            <person name="Keller B."/>
            <person name="Klein P."/>
            <person name="Kresovich S."/>
            <person name="McCann M.C."/>
            <person name="Ming R."/>
            <person name="Peterson D.G."/>
            <person name="Mehboob-ur-Rahman"/>
            <person name="Ware D."/>
            <person name="Westhoff P."/>
            <person name="Mayer K.F."/>
            <person name="Messing J."/>
            <person name="Rokhsar D.S."/>
        </authorList>
    </citation>
    <scope>NUCLEOTIDE SEQUENCE [LARGE SCALE GENOMIC DNA]</scope>
    <source>
        <strain evidence="3">cv. BTx623</strain>
    </source>
</reference>
<dbReference type="InParanoid" id="A0A1B6QQL6"/>
<feature type="compositionally biased region" description="Basic and acidic residues" evidence="1">
    <location>
        <begin position="102"/>
        <end position="138"/>
    </location>
</feature>
<gene>
    <name evidence="2" type="ORF">SORBI_3001G509400</name>
</gene>
<feature type="region of interest" description="Disordered" evidence="1">
    <location>
        <begin position="81"/>
        <end position="138"/>
    </location>
</feature>
<sequence length="138" mass="15575">MEEEEALDEEVENQTPAKPKAGKVRLVETEVRRSSRLKVRNKGFKSTGCTKINCVGCSNKPPTLSIAVIRNLGKELAQIDPELLTDDNLMKKKETAPTGIKKNNDKKNKSKKKDEDKKDQPENKNKKKDEDKKDQPDA</sequence>
<organism evidence="2 3">
    <name type="scientific">Sorghum bicolor</name>
    <name type="common">Sorghum</name>
    <name type="synonym">Sorghum vulgare</name>
    <dbReference type="NCBI Taxonomy" id="4558"/>
    <lineage>
        <taxon>Eukaryota</taxon>
        <taxon>Viridiplantae</taxon>
        <taxon>Streptophyta</taxon>
        <taxon>Embryophyta</taxon>
        <taxon>Tracheophyta</taxon>
        <taxon>Spermatophyta</taxon>
        <taxon>Magnoliopsida</taxon>
        <taxon>Liliopsida</taxon>
        <taxon>Poales</taxon>
        <taxon>Poaceae</taxon>
        <taxon>PACMAD clade</taxon>
        <taxon>Panicoideae</taxon>
        <taxon>Andropogonodae</taxon>
        <taxon>Andropogoneae</taxon>
        <taxon>Sorghinae</taxon>
        <taxon>Sorghum</taxon>
    </lineage>
</organism>
<dbReference type="OrthoDB" id="695719at2759"/>